<comment type="caution">
    <text evidence="3">The sequence shown here is derived from an EMBL/GenBank/DDBJ whole genome shotgun (WGS) entry which is preliminary data.</text>
</comment>
<protein>
    <submittedName>
        <fullName evidence="3">TIR domain-containing protein</fullName>
    </submittedName>
</protein>
<sequence>MDPVSLILTFLGTAAGLVGTVYGVRQFYRPAPVPPPPLPAPHPPPGDDDAGRDVFVSYAPDDREWTRALAVRLEAAGLSVWLDEWEIGPSDVVLDRIEQGIGGARNAVMVLSPHAVASPRVRQEYAALMTRSIERGLRFIPLLYGTCDVPEFLGTRRWIDFRDPGAFTERFDLLVRTLRGERPVRA</sequence>
<evidence type="ECO:0000256" key="1">
    <source>
        <dbReference type="SAM" id="MobiDB-lite"/>
    </source>
</evidence>
<evidence type="ECO:0000313" key="4">
    <source>
        <dbReference type="Proteomes" id="UP000431901"/>
    </source>
</evidence>
<dbReference type="EMBL" id="WUTW01000002">
    <property type="protein sequence ID" value="MXQ65039.1"/>
    <property type="molecule type" value="Genomic_DNA"/>
</dbReference>
<dbReference type="SUPFAM" id="SSF52200">
    <property type="entry name" value="Toll/Interleukin receptor TIR domain"/>
    <property type="match status" value="1"/>
</dbReference>
<dbReference type="SMART" id="SM00255">
    <property type="entry name" value="TIR"/>
    <property type="match status" value="1"/>
</dbReference>
<dbReference type="GO" id="GO:0007165">
    <property type="term" value="P:signal transduction"/>
    <property type="evidence" value="ECO:0007669"/>
    <property type="project" value="InterPro"/>
</dbReference>
<evidence type="ECO:0000313" key="3">
    <source>
        <dbReference type="EMBL" id="MXQ65039.1"/>
    </source>
</evidence>
<dbReference type="RefSeq" id="WP_161103186.1">
    <property type="nucleotide sequence ID" value="NZ_JBHLYI010000001.1"/>
</dbReference>
<reference evidence="3 4" key="1">
    <citation type="submission" date="2019-12" db="EMBL/GenBank/DDBJ databases">
        <title>Nocardia macrotermitis sp. nov. and Nocardia aurantia sp. nov., isolated from the gut of the fungus growing-termite Macrotermes natalensis.</title>
        <authorList>
            <person name="Christine B."/>
            <person name="Rene B."/>
        </authorList>
    </citation>
    <scope>NUCLEOTIDE SEQUENCE [LARGE SCALE GENOMIC DNA]</scope>
    <source>
        <strain evidence="3 4">DSM 102126</strain>
    </source>
</reference>
<dbReference type="PROSITE" id="PS50104">
    <property type="entry name" value="TIR"/>
    <property type="match status" value="1"/>
</dbReference>
<dbReference type="Gene3D" id="3.40.50.10140">
    <property type="entry name" value="Toll/interleukin-1 receptor homology (TIR) domain"/>
    <property type="match status" value="1"/>
</dbReference>
<dbReference type="Proteomes" id="UP000431901">
    <property type="component" value="Unassembled WGS sequence"/>
</dbReference>
<evidence type="ECO:0000259" key="2">
    <source>
        <dbReference type="PROSITE" id="PS50104"/>
    </source>
</evidence>
<proteinExistence type="predicted"/>
<name>A0A6I4W318_9ACTN</name>
<gene>
    <name evidence="3" type="ORF">GQ466_13435</name>
</gene>
<accession>A0A6I4W318</accession>
<dbReference type="InterPro" id="IPR000157">
    <property type="entry name" value="TIR_dom"/>
</dbReference>
<organism evidence="3 4">
    <name type="scientific">Actinomadura rayongensis</name>
    <dbReference type="NCBI Taxonomy" id="1429076"/>
    <lineage>
        <taxon>Bacteria</taxon>
        <taxon>Bacillati</taxon>
        <taxon>Actinomycetota</taxon>
        <taxon>Actinomycetes</taxon>
        <taxon>Streptosporangiales</taxon>
        <taxon>Thermomonosporaceae</taxon>
        <taxon>Actinomadura</taxon>
    </lineage>
</organism>
<dbReference type="AlphaFoldDB" id="A0A6I4W318"/>
<feature type="compositionally biased region" description="Pro residues" evidence="1">
    <location>
        <begin position="33"/>
        <end position="44"/>
    </location>
</feature>
<feature type="domain" description="TIR" evidence="2">
    <location>
        <begin position="50"/>
        <end position="175"/>
    </location>
</feature>
<dbReference type="Pfam" id="PF13676">
    <property type="entry name" value="TIR_2"/>
    <property type="match status" value="1"/>
</dbReference>
<dbReference type="InterPro" id="IPR035897">
    <property type="entry name" value="Toll_tir_struct_dom_sf"/>
</dbReference>
<feature type="region of interest" description="Disordered" evidence="1">
    <location>
        <begin position="33"/>
        <end position="52"/>
    </location>
</feature>
<keyword evidence="4" id="KW-1185">Reference proteome</keyword>
<dbReference type="OrthoDB" id="4302715at2"/>